<sequence length="46" mass="5032">MAAQVCVEASRLVYIRSLRDGGGRMKVARKSGRLRAEAKARIEITG</sequence>
<evidence type="ECO:0000313" key="1">
    <source>
        <dbReference type="EMBL" id="CAA9548470.1"/>
    </source>
</evidence>
<proteinExistence type="predicted"/>
<name>A0A6J4UHV0_9SPHN</name>
<protein>
    <submittedName>
        <fullName evidence="1">Uncharacterized protein</fullName>
    </submittedName>
</protein>
<reference evidence="1" key="1">
    <citation type="submission" date="2020-02" db="EMBL/GenBank/DDBJ databases">
        <authorList>
            <person name="Meier V. D."/>
        </authorList>
    </citation>
    <scope>NUCLEOTIDE SEQUENCE</scope>
    <source>
        <strain evidence="1">AVDCRST_MAG23</strain>
    </source>
</reference>
<dbReference type="EMBL" id="CADCWD010000093">
    <property type="protein sequence ID" value="CAA9548470.1"/>
    <property type="molecule type" value="Genomic_DNA"/>
</dbReference>
<gene>
    <name evidence="1" type="ORF">AVDCRST_MAG23-2766</name>
</gene>
<dbReference type="AlphaFoldDB" id="A0A6J4UHV0"/>
<accession>A0A6J4UHV0</accession>
<organism evidence="1">
    <name type="scientific">uncultured Sphingosinicella sp</name>
    <dbReference type="NCBI Taxonomy" id="478748"/>
    <lineage>
        <taxon>Bacteria</taxon>
        <taxon>Pseudomonadati</taxon>
        <taxon>Pseudomonadota</taxon>
        <taxon>Alphaproteobacteria</taxon>
        <taxon>Sphingomonadales</taxon>
        <taxon>Sphingosinicellaceae</taxon>
        <taxon>Sphingosinicella</taxon>
        <taxon>environmental samples</taxon>
    </lineage>
</organism>